<gene>
    <name evidence="3" type="ORF">ACFQ00_02875</name>
</gene>
<evidence type="ECO:0000259" key="2">
    <source>
        <dbReference type="Pfam" id="PF13577"/>
    </source>
</evidence>
<keyword evidence="1" id="KW-0732">Signal</keyword>
<evidence type="ECO:0000256" key="1">
    <source>
        <dbReference type="SAM" id="SignalP"/>
    </source>
</evidence>
<protein>
    <submittedName>
        <fullName evidence="3">Nuclear transport factor 2 family protein</fullName>
    </submittedName>
</protein>
<evidence type="ECO:0000313" key="4">
    <source>
        <dbReference type="Proteomes" id="UP001597124"/>
    </source>
</evidence>
<reference evidence="4" key="1">
    <citation type="journal article" date="2019" name="Int. J. Syst. Evol. Microbiol.">
        <title>The Global Catalogue of Microorganisms (GCM) 10K type strain sequencing project: providing services to taxonomists for standard genome sequencing and annotation.</title>
        <authorList>
            <consortium name="The Broad Institute Genomics Platform"/>
            <consortium name="The Broad Institute Genome Sequencing Center for Infectious Disease"/>
            <person name="Wu L."/>
            <person name="Ma J."/>
        </authorList>
    </citation>
    <scope>NUCLEOTIDE SEQUENCE [LARGE SCALE GENOMIC DNA]</scope>
    <source>
        <strain evidence="4">CCUG 52537</strain>
    </source>
</reference>
<dbReference type="InterPro" id="IPR032710">
    <property type="entry name" value="NTF2-like_dom_sf"/>
</dbReference>
<dbReference type="RefSeq" id="WP_381485921.1">
    <property type="nucleotide sequence ID" value="NZ_JBHTIK010000001.1"/>
</dbReference>
<comment type="caution">
    <text evidence="3">The sequence shown here is derived from an EMBL/GenBank/DDBJ whole genome shotgun (WGS) entry which is preliminary data.</text>
</comment>
<dbReference type="EMBL" id="JBHTIK010000001">
    <property type="protein sequence ID" value="MFD0847254.1"/>
    <property type="molecule type" value="Genomic_DNA"/>
</dbReference>
<dbReference type="Gene3D" id="3.10.450.50">
    <property type="match status" value="1"/>
</dbReference>
<dbReference type="Proteomes" id="UP001597124">
    <property type="component" value="Unassembled WGS sequence"/>
</dbReference>
<proteinExistence type="predicted"/>
<organism evidence="3 4">
    <name type="scientific">Sphingosinicella xenopeptidilytica</name>
    <dbReference type="NCBI Taxonomy" id="364098"/>
    <lineage>
        <taxon>Bacteria</taxon>
        <taxon>Pseudomonadati</taxon>
        <taxon>Pseudomonadota</taxon>
        <taxon>Alphaproteobacteria</taxon>
        <taxon>Sphingomonadales</taxon>
        <taxon>Sphingosinicellaceae</taxon>
        <taxon>Sphingosinicella</taxon>
    </lineage>
</organism>
<dbReference type="Pfam" id="PF13577">
    <property type="entry name" value="SnoaL_4"/>
    <property type="match status" value="1"/>
</dbReference>
<feature type="domain" description="SnoaL-like" evidence="2">
    <location>
        <begin position="58"/>
        <end position="193"/>
    </location>
</feature>
<name>A0ABW3C035_SPHXN</name>
<evidence type="ECO:0000313" key="3">
    <source>
        <dbReference type="EMBL" id="MFD0847254.1"/>
    </source>
</evidence>
<accession>A0ABW3C035</accession>
<sequence length="229" mass="25682">MKITRLSAISVCLIGLAPLQGGAAQASPLGDAWRKQTLEAYDNAKPTAALAGMSEAEKLKEIQEVQKLPLRYTRYINQRDWDRWVNQFTPESSYWQYTIGQVVSGPDGWRKHLDAVGMTSEKMHSLFENLGSPEIELLSPTTARGVWQALFVFWMPRDQTPTKGFLVEPGQESRTYAIYYQTYKKVNGTWKIDTNIPTTVRHELGVLPEGVVAPKPELPPSSTQAKTGK</sequence>
<feature type="signal peptide" evidence="1">
    <location>
        <begin position="1"/>
        <end position="23"/>
    </location>
</feature>
<dbReference type="SUPFAM" id="SSF54427">
    <property type="entry name" value="NTF2-like"/>
    <property type="match status" value="1"/>
</dbReference>
<keyword evidence="4" id="KW-1185">Reference proteome</keyword>
<dbReference type="InterPro" id="IPR037401">
    <property type="entry name" value="SnoaL-like"/>
</dbReference>
<feature type="chain" id="PRO_5046400509" evidence="1">
    <location>
        <begin position="24"/>
        <end position="229"/>
    </location>
</feature>